<sequence>MWYPECGARNVVPGMWCPGCGTRDVVTGMWCPGCGARDVVEASHFQCPSYTCCSVVFPQRKASRFIISEIFHFSLCFEIPIIEE</sequence>
<dbReference type="AlphaFoldDB" id="A0AAV3Z2L7"/>
<protein>
    <recommendedName>
        <fullName evidence="3">RanBP2-type domain-containing protein</fullName>
    </recommendedName>
</protein>
<name>A0AAV3Z2L7_9GAST</name>
<keyword evidence="2" id="KW-1185">Reference proteome</keyword>
<gene>
    <name evidence="1" type="ORF">PoB_002006600</name>
</gene>
<dbReference type="Proteomes" id="UP000735302">
    <property type="component" value="Unassembled WGS sequence"/>
</dbReference>
<evidence type="ECO:0000313" key="2">
    <source>
        <dbReference type="Proteomes" id="UP000735302"/>
    </source>
</evidence>
<organism evidence="1 2">
    <name type="scientific">Plakobranchus ocellatus</name>
    <dbReference type="NCBI Taxonomy" id="259542"/>
    <lineage>
        <taxon>Eukaryota</taxon>
        <taxon>Metazoa</taxon>
        <taxon>Spiralia</taxon>
        <taxon>Lophotrochozoa</taxon>
        <taxon>Mollusca</taxon>
        <taxon>Gastropoda</taxon>
        <taxon>Heterobranchia</taxon>
        <taxon>Euthyneura</taxon>
        <taxon>Panpulmonata</taxon>
        <taxon>Sacoglossa</taxon>
        <taxon>Placobranchoidea</taxon>
        <taxon>Plakobranchidae</taxon>
        <taxon>Plakobranchus</taxon>
    </lineage>
</organism>
<dbReference type="EMBL" id="BLXT01002362">
    <property type="protein sequence ID" value="GFN93560.1"/>
    <property type="molecule type" value="Genomic_DNA"/>
</dbReference>
<comment type="caution">
    <text evidence="1">The sequence shown here is derived from an EMBL/GenBank/DDBJ whole genome shotgun (WGS) entry which is preliminary data.</text>
</comment>
<accession>A0AAV3Z2L7</accession>
<reference evidence="1 2" key="1">
    <citation type="journal article" date="2021" name="Elife">
        <title>Chloroplast acquisition without the gene transfer in kleptoplastic sea slugs, Plakobranchus ocellatus.</title>
        <authorList>
            <person name="Maeda T."/>
            <person name="Takahashi S."/>
            <person name="Yoshida T."/>
            <person name="Shimamura S."/>
            <person name="Takaki Y."/>
            <person name="Nagai Y."/>
            <person name="Toyoda A."/>
            <person name="Suzuki Y."/>
            <person name="Arimoto A."/>
            <person name="Ishii H."/>
            <person name="Satoh N."/>
            <person name="Nishiyama T."/>
            <person name="Hasebe M."/>
            <person name="Maruyama T."/>
            <person name="Minagawa J."/>
            <person name="Obokata J."/>
            <person name="Shigenobu S."/>
        </authorList>
    </citation>
    <scope>NUCLEOTIDE SEQUENCE [LARGE SCALE GENOMIC DNA]</scope>
</reference>
<evidence type="ECO:0008006" key="3">
    <source>
        <dbReference type="Google" id="ProtNLM"/>
    </source>
</evidence>
<evidence type="ECO:0000313" key="1">
    <source>
        <dbReference type="EMBL" id="GFN93560.1"/>
    </source>
</evidence>
<proteinExistence type="predicted"/>